<protein>
    <recommendedName>
        <fullName evidence="3">Retrotransposon gag domain-containing protein</fullName>
    </recommendedName>
</protein>
<dbReference type="AlphaFoldDB" id="A0A2Z6QWR5"/>
<gene>
    <name evidence="1" type="ORF">RclHR1_15880002</name>
</gene>
<keyword evidence="2" id="KW-1185">Reference proteome</keyword>
<comment type="caution">
    <text evidence="1">The sequence shown here is derived from an EMBL/GenBank/DDBJ whole genome shotgun (WGS) entry which is preliminary data.</text>
</comment>
<dbReference type="EMBL" id="BEXD01000655">
    <property type="protein sequence ID" value="GBB89181.1"/>
    <property type="molecule type" value="Genomic_DNA"/>
</dbReference>
<sequence length="435" mass="49450">MERVVGDLQQLRTNGRNQVNRMLDRIARKQTRIGVLVQEKFALQLLYQRNAHHLQRSRGDIGLLEYNRDRLYERYEKWKNKTRAERQNILNLQAQIFALQNNLPHIGIAGYAPKRFSGRADEDIDEFIKDYRLYLTAANITTANAGGKQRALELFRSCLTDEASRWVEKKLIGKKWRLNHVRCGNNLANMVAVVALNNANINGAMINVPDGTLPPALPAGATGATVIPAHNVHADEDWSLAGGCPVDAGTATNAPNGATNNNNQIVLPDINISQVIYWFKRNYPTVVREQQELIFGTLTQGSDSVRNFYRKINKYASWARISDREKRIQFIRGLSPENKLEMKRLGLNRPLDDDLIETLEEIETARNNLLLGEDIYNQPATKTKPKAPSHQNITTEDIDRIVNSRIQALQQSTQINHQHLLLVRKISLGLIYKKP</sequence>
<evidence type="ECO:0008006" key="3">
    <source>
        <dbReference type="Google" id="ProtNLM"/>
    </source>
</evidence>
<evidence type="ECO:0000313" key="1">
    <source>
        <dbReference type="EMBL" id="GBB89181.1"/>
    </source>
</evidence>
<name>A0A2Z6QWR5_9GLOM</name>
<accession>A0A2Z6QWR5</accession>
<dbReference type="Proteomes" id="UP000247702">
    <property type="component" value="Unassembled WGS sequence"/>
</dbReference>
<proteinExistence type="predicted"/>
<evidence type="ECO:0000313" key="2">
    <source>
        <dbReference type="Proteomes" id="UP000247702"/>
    </source>
</evidence>
<organism evidence="1 2">
    <name type="scientific">Rhizophagus clarus</name>
    <dbReference type="NCBI Taxonomy" id="94130"/>
    <lineage>
        <taxon>Eukaryota</taxon>
        <taxon>Fungi</taxon>
        <taxon>Fungi incertae sedis</taxon>
        <taxon>Mucoromycota</taxon>
        <taxon>Glomeromycotina</taxon>
        <taxon>Glomeromycetes</taxon>
        <taxon>Glomerales</taxon>
        <taxon>Glomeraceae</taxon>
        <taxon>Rhizophagus</taxon>
    </lineage>
</organism>
<reference evidence="1 2" key="1">
    <citation type="submission" date="2017-11" db="EMBL/GenBank/DDBJ databases">
        <title>The genome of Rhizophagus clarus HR1 reveals common genetic basis of auxotrophy among arbuscular mycorrhizal fungi.</title>
        <authorList>
            <person name="Kobayashi Y."/>
        </authorList>
    </citation>
    <scope>NUCLEOTIDE SEQUENCE [LARGE SCALE GENOMIC DNA]</scope>
    <source>
        <strain evidence="1 2">HR1</strain>
    </source>
</reference>